<evidence type="ECO:0000259" key="11">
    <source>
        <dbReference type="Pfam" id="PF03460"/>
    </source>
</evidence>
<protein>
    <submittedName>
        <fullName evidence="12">Sulfite reductase subunit beta</fullName>
    </submittedName>
</protein>
<dbReference type="SUPFAM" id="SSF55124">
    <property type="entry name" value="Nitrite/Sulfite reductase N-terminal domain-like"/>
    <property type="match status" value="2"/>
</dbReference>
<keyword evidence="4" id="KW-0004">4Fe-4S</keyword>
<evidence type="ECO:0000256" key="7">
    <source>
        <dbReference type="ARBA" id="ARBA00023002"/>
    </source>
</evidence>
<dbReference type="InterPro" id="IPR036136">
    <property type="entry name" value="Nit/Sulf_reduc_fer-like_dom_sf"/>
</dbReference>
<keyword evidence="8" id="KW-0408">Iron</keyword>
<evidence type="ECO:0000256" key="1">
    <source>
        <dbReference type="ARBA" id="ARBA00001929"/>
    </source>
</evidence>
<keyword evidence="9" id="KW-0411">Iron-sulfur</keyword>
<dbReference type="Pfam" id="PF01077">
    <property type="entry name" value="NIR_SIR"/>
    <property type="match status" value="2"/>
</dbReference>
<dbReference type="InterPro" id="IPR006066">
    <property type="entry name" value="NO2/SO3_Rdtase_FeS/sirohaem_BS"/>
</dbReference>
<accession>A0ABM7XYG0</accession>
<dbReference type="InterPro" id="IPR045854">
    <property type="entry name" value="NO2/SO3_Rdtase_4Fe4S_sf"/>
</dbReference>
<sequence length="558" mass="59722">MAGKPSGAETIKADSRALRGSIAAEIATDEVRGGVSEGTYTLLKFHGTYEQFDRDTATERKQRGEDKDWSFMVRVRAPAGRLTPAQWLALDALADSHADGTLRLTTRQGVQFHGIARRDLKGSIAAIHHALLTTLAACGDVVRNVVTTAAPRVDAIHARLEAEAFRLSSELLPRSRAHHQIFLGEEESPLVEEEPLYGPTYLPRKFKIALAHPSDNTPDVLANDLGFLALTEGDALTGWIVTVGGGMGMTHNKPATYPRLADAICVIGPDDVLETAKAVVRLSRDHGDRTDRKHARLKYVVAERGVDWVRDRLSADLGRALPPAPALPRLQVPELLGWHAQGNGRLWLGLPIAAGRVAGDLRVALRHVIGRFDARPIVTAQQDLLLADIAPDDRGTVEATLRAHGVTLAEDLTPLARWALACVALPTCGQSLAEGERVRAPIVADVEAVLARHGLAGERISLRLTGCPNGCARPYAGDIGVVGRAPGLYTLFVGGDFEGTRLSFQLADKVPQAAIAATLEPVVAAWARDRQAGEGFGDFCTRIGADAARALLAARVAA</sequence>
<keyword evidence="6" id="KW-0479">Metal-binding</keyword>
<dbReference type="InterPro" id="IPR006067">
    <property type="entry name" value="NO2/SO3_Rdtase_4Fe4S_dom"/>
</dbReference>
<evidence type="ECO:0000256" key="5">
    <source>
        <dbReference type="ARBA" id="ARBA00022617"/>
    </source>
</evidence>
<dbReference type="Gene3D" id="3.90.480.10">
    <property type="entry name" value="Sulfite Reductase Hemoprotein,Domain 2"/>
    <property type="match status" value="1"/>
</dbReference>
<evidence type="ECO:0000313" key="13">
    <source>
        <dbReference type="Proteomes" id="UP000831327"/>
    </source>
</evidence>
<comment type="similarity">
    <text evidence="3">Belongs to the nitrite and sulfite reductase 4Fe-4S domain family.</text>
</comment>
<evidence type="ECO:0000256" key="6">
    <source>
        <dbReference type="ARBA" id="ARBA00022723"/>
    </source>
</evidence>
<reference evidence="12 13" key="1">
    <citation type="journal article" date="2016" name="Microbes Environ.">
        <title>Phylogenetically diverse aerobic anoxygenic phototrophic bacteria isolated from epilithic biofilms in Tama river, Japan.</title>
        <authorList>
            <person name="Hirose S."/>
            <person name="Matsuura K."/>
            <person name="Haruta S."/>
        </authorList>
    </citation>
    <scope>NUCLEOTIDE SEQUENCE [LARGE SCALE GENOMIC DNA]</scope>
    <source>
        <strain evidence="12 13">S08</strain>
    </source>
</reference>
<proteinExistence type="inferred from homology"/>
<keyword evidence="13" id="KW-1185">Reference proteome</keyword>
<evidence type="ECO:0000256" key="4">
    <source>
        <dbReference type="ARBA" id="ARBA00022485"/>
    </source>
</evidence>
<dbReference type="Pfam" id="PF03460">
    <property type="entry name" value="NIR_SIR_ferr"/>
    <property type="match status" value="1"/>
</dbReference>
<comment type="cofactor">
    <cofactor evidence="1">
        <name>siroheme</name>
        <dbReference type="ChEBI" id="CHEBI:60052"/>
    </cofactor>
</comment>
<feature type="domain" description="Nitrite/sulphite reductase 4Fe-4S" evidence="10">
    <location>
        <begin position="463"/>
        <end position="553"/>
    </location>
</feature>
<keyword evidence="5" id="KW-0349">Heme</keyword>
<gene>
    <name evidence="12" type="ORF">Rmf_04710</name>
</gene>
<dbReference type="InterPro" id="IPR045169">
    <property type="entry name" value="NO2/SO3_Rdtase_4Fe4S_prot"/>
</dbReference>
<evidence type="ECO:0000259" key="10">
    <source>
        <dbReference type="Pfam" id="PF01077"/>
    </source>
</evidence>
<dbReference type="PANTHER" id="PTHR11493">
    <property type="entry name" value="SULFITE REDUCTASE [NADPH] SUBUNIT BETA-RELATED"/>
    <property type="match status" value="1"/>
</dbReference>
<dbReference type="PANTHER" id="PTHR11493:SF47">
    <property type="entry name" value="SULFITE REDUCTASE [NADPH] SUBUNIT BETA"/>
    <property type="match status" value="1"/>
</dbReference>
<dbReference type="EMBL" id="AP025637">
    <property type="protein sequence ID" value="BDG70542.1"/>
    <property type="molecule type" value="Genomic_DNA"/>
</dbReference>
<organism evidence="12 13">
    <name type="scientific">Roseomonas fluvialis</name>
    <dbReference type="NCBI Taxonomy" id="1750527"/>
    <lineage>
        <taxon>Bacteria</taxon>
        <taxon>Pseudomonadati</taxon>
        <taxon>Pseudomonadota</taxon>
        <taxon>Alphaproteobacteria</taxon>
        <taxon>Acetobacterales</taxon>
        <taxon>Roseomonadaceae</taxon>
        <taxon>Roseomonas</taxon>
    </lineage>
</organism>
<dbReference type="SUPFAM" id="SSF56014">
    <property type="entry name" value="Nitrite and sulphite reductase 4Fe-4S domain-like"/>
    <property type="match status" value="2"/>
</dbReference>
<dbReference type="Gene3D" id="3.30.413.10">
    <property type="entry name" value="Sulfite Reductase Hemoprotein, domain 1"/>
    <property type="match status" value="2"/>
</dbReference>
<evidence type="ECO:0000256" key="9">
    <source>
        <dbReference type="ARBA" id="ARBA00023014"/>
    </source>
</evidence>
<dbReference type="NCBIfam" id="NF010029">
    <property type="entry name" value="PRK13504.1"/>
    <property type="match status" value="1"/>
</dbReference>
<evidence type="ECO:0000256" key="8">
    <source>
        <dbReference type="ARBA" id="ARBA00023004"/>
    </source>
</evidence>
<dbReference type="PROSITE" id="PS00365">
    <property type="entry name" value="NIR_SIR"/>
    <property type="match status" value="1"/>
</dbReference>
<feature type="domain" description="Nitrite/Sulfite reductase ferredoxin-like" evidence="11">
    <location>
        <begin position="70"/>
        <end position="127"/>
    </location>
</feature>
<keyword evidence="7" id="KW-0560">Oxidoreductase</keyword>
<name>A0ABM7XYG0_9PROT</name>
<feature type="domain" description="Nitrite/sulphite reductase 4Fe-4S" evidence="10">
    <location>
        <begin position="192"/>
        <end position="319"/>
    </location>
</feature>
<evidence type="ECO:0000256" key="3">
    <source>
        <dbReference type="ARBA" id="ARBA00010429"/>
    </source>
</evidence>
<evidence type="ECO:0000313" key="12">
    <source>
        <dbReference type="EMBL" id="BDG70542.1"/>
    </source>
</evidence>
<dbReference type="Proteomes" id="UP000831327">
    <property type="component" value="Chromosome"/>
</dbReference>
<evidence type="ECO:0000256" key="2">
    <source>
        <dbReference type="ARBA" id="ARBA00001966"/>
    </source>
</evidence>
<comment type="cofactor">
    <cofactor evidence="2">
        <name>[4Fe-4S] cluster</name>
        <dbReference type="ChEBI" id="CHEBI:49883"/>
    </cofactor>
</comment>
<dbReference type="InterPro" id="IPR005117">
    <property type="entry name" value="NiRdtase/SiRdtase_haem-b_fer"/>
</dbReference>
<dbReference type="PRINTS" id="PR00397">
    <property type="entry name" value="SIROHAEM"/>
</dbReference>